<evidence type="ECO:0000313" key="9">
    <source>
        <dbReference type="Proteomes" id="UP000887568"/>
    </source>
</evidence>
<dbReference type="GeneID" id="119746047"/>
<dbReference type="CDD" id="cd22386">
    <property type="entry name" value="KH-I_KHDC4_rpt2"/>
    <property type="match status" value="1"/>
</dbReference>
<evidence type="ECO:0000256" key="5">
    <source>
        <dbReference type="SAM" id="MobiDB-lite"/>
    </source>
</evidence>
<protein>
    <recommendedName>
        <fullName evidence="2">KH homology domain-containing protein 4</fullName>
    </recommendedName>
    <alternativeName>
        <fullName evidence="3">Brings lots of money 7</fullName>
    </alternativeName>
</protein>
<evidence type="ECO:0000256" key="2">
    <source>
        <dbReference type="ARBA" id="ARBA00017795"/>
    </source>
</evidence>
<evidence type="ECO:0000256" key="1">
    <source>
        <dbReference type="ARBA" id="ARBA00006093"/>
    </source>
</evidence>
<evidence type="ECO:0000259" key="7">
    <source>
        <dbReference type="Pfam" id="PF23469"/>
    </source>
</evidence>
<feature type="compositionally biased region" description="Pro residues" evidence="5">
    <location>
        <begin position="611"/>
        <end position="623"/>
    </location>
</feature>
<evidence type="ECO:0000313" key="8">
    <source>
        <dbReference type="EnsemblMetazoa" id="XP_038078739.1"/>
    </source>
</evidence>
<organism evidence="8 9">
    <name type="scientific">Patiria miniata</name>
    <name type="common">Bat star</name>
    <name type="synonym">Asterina miniata</name>
    <dbReference type="NCBI Taxonomy" id="46514"/>
    <lineage>
        <taxon>Eukaryota</taxon>
        <taxon>Metazoa</taxon>
        <taxon>Echinodermata</taxon>
        <taxon>Eleutherozoa</taxon>
        <taxon>Asterozoa</taxon>
        <taxon>Asteroidea</taxon>
        <taxon>Valvatacea</taxon>
        <taxon>Valvatida</taxon>
        <taxon>Asterinidae</taxon>
        <taxon>Patiria</taxon>
    </lineage>
</organism>
<proteinExistence type="inferred from homology"/>
<dbReference type="GO" id="GO:0005634">
    <property type="term" value="C:nucleus"/>
    <property type="evidence" value="ECO:0007669"/>
    <property type="project" value="InterPro"/>
</dbReference>
<dbReference type="OMA" id="IPFWMAP"/>
<dbReference type="SUPFAM" id="SSF54791">
    <property type="entry name" value="Eukaryotic type KH-domain (KH-domain type I)"/>
    <property type="match status" value="2"/>
</dbReference>
<dbReference type="Gene3D" id="3.30.1370.10">
    <property type="entry name" value="K Homology domain, type 1"/>
    <property type="match status" value="2"/>
</dbReference>
<feature type="region of interest" description="Disordered" evidence="5">
    <location>
        <begin position="1"/>
        <end position="30"/>
    </location>
</feature>
<dbReference type="FunFam" id="3.30.1370.10:FF:000066">
    <property type="entry name" value="KH domain containing 4, pre-mRNA splicing factor"/>
    <property type="match status" value="1"/>
</dbReference>
<dbReference type="InterPro" id="IPR031121">
    <property type="entry name" value="RIK/BLOM7"/>
</dbReference>
<feature type="compositionally biased region" description="Polar residues" evidence="5">
    <location>
        <begin position="678"/>
        <end position="688"/>
    </location>
</feature>
<dbReference type="EnsemblMetazoa" id="XM_038222812.1">
    <property type="protein sequence ID" value="XP_038078740.1"/>
    <property type="gene ID" value="LOC119746047"/>
</dbReference>
<dbReference type="CTD" id="22889"/>
<dbReference type="RefSeq" id="XP_038078739.1">
    <property type="nucleotide sequence ID" value="XM_038222811.1"/>
</dbReference>
<feature type="compositionally biased region" description="Basic and acidic residues" evidence="5">
    <location>
        <begin position="1"/>
        <end position="16"/>
    </location>
</feature>
<evidence type="ECO:0000256" key="3">
    <source>
        <dbReference type="ARBA" id="ARBA00030267"/>
    </source>
</evidence>
<sequence length="688" mass="74646">MTTEMKRKSKWDLPKTEEEEPGDQGSSLEAASAAAAKINAMLIAKGKLKLPPAVVSSAQQAPKQKVPKTKEEPIIAEVEINDVPLQCRNLLTRGSTQEEISKMSGAAVSTRGRFMSYADRAKNNMGERPLYLCVQGLTKDCVDKAVQRIRNIIDESISKSKGRSKGKSRLFGQMEPPSAVTTTQPLLSGSFVPQQAPLISVPPTPTPPMQTASYIQEKVFVGLEHVPPSFGVREKILGPGGAFIQHIRSETTASVSLRGRGSGYLEPSSGREAFENLHIYITHHKLEGVLAAKKLCENLIQTIHAEYNKHQSQPIAPANPVIRMVVPPSAAQQSVQHVPASQPSQIVYTVPSSVGVMYPHLQQVAAQPVADQQQVQKTLMVRQVAIPRPVPPPVPLATPESIQQQVHQQQQRIQQQEQQQILNAQLSAAQTVGLIRVPGETPPHSIIQGTPAVLVQHPPPTHPQILPNPQQQIQQQIQHEIQQKNMQGQHIQQQVHHMKHPQQLPQRPPLLPGSHLPQAVPSQVGQPPKRHFREEVPEVAAEDALLGYQHGPPHLTNLGPGRQLVSVAQAIAGPGEPPAPAPLQKGPVGPLVPPQRMPMPGLPSDARILMPPPPLPMMGPPSAPGDIDKHLMPPPSLPPAKGGRLALMDEPPQKRSKGLVSYDGGDSDDDEDIIRSPQAHSHFQPNTG</sequence>
<evidence type="ECO:0000256" key="4">
    <source>
        <dbReference type="ARBA" id="ARBA00045732"/>
    </source>
</evidence>
<feature type="region of interest" description="Disordered" evidence="5">
    <location>
        <begin position="160"/>
        <end position="179"/>
    </location>
</feature>
<dbReference type="PANTHER" id="PTHR15744">
    <property type="entry name" value="BLOM7"/>
    <property type="match status" value="1"/>
</dbReference>
<dbReference type="Pfam" id="PF23469">
    <property type="entry name" value="KH_12"/>
    <property type="match status" value="1"/>
</dbReference>
<dbReference type="AlphaFoldDB" id="A0A914BRF1"/>
<keyword evidence="9" id="KW-1185">Reference proteome</keyword>
<comment type="similarity">
    <text evidence="1">Belongs to the KHDC4 family.</text>
</comment>
<dbReference type="CDD" id="cd22385">
    <property type="entry name" value="KH-I_KHDC4_rpt1"/>
    <property type="match status" value="1"/>
</dbReference>
<dbReference type="FunFam" id="3.30.1370.10:FF:000037">
    <property type="entry name" value="KH domain protein"/>
    <property type="match status" value="1"/>
</dbReference>
<dbReference type="InterPro" id="IPR036612">
    <property type="entry name" value="KH_dom_type_1_sf"/>
</dbReference>
<accession>A0A914BRF1</accession>
<dbReference type="InterPro" id="IPR047889">
    <property type="entry name" value="KHDC4_KH-I_second"/>
</dbReference>
<dbReference type="InterPro" id="IPR047890">
    <property type="entry name" value="KHDC4_KH-I_first"/>
</dbReference>
<dbReference type="GO" id="GO:0003723">
    <property type="term" value="F:RNA binding"/>
    <property type="evidence" value="ECO:0007669"/>
    <property type="project" value="InterPro"/>
</dbReference>
<feature type="region of interest" description="Disordered" evidence="5">
    <location>
        <begin position="572"/>
        <end position="594"/>
    </location>
</feature>
<feature type="domain" description="ATP-dependent RNA helicase PRP5/DDX46/KHDC4 KH" evidence="7">
    <location>
        <begin position="74"/>
        <end position="156"/>
    </location>
</feature>
<name>A0A914BRF1_PATMI</name>
<dbReference type="EnsemblMetazoa" id="XM_038222811.1">
    <property type="protein sequence ID" value="XP_038078739.1"/>
    <property type="gene ID" value="LOC119746047"/>
</dbReference>
<reference evidence="8" key="1">
    <citation type="submission" date="2022-11" db="UniProtKB">
        <authorList>
            <consortium name="EnsemblMetazoa"/>
        </authorList>
    </citation>
    <scope>IDENTIFICATION</scope>
</reference>
<feature type="region of interest" description="Disordered" evidence="5">
    <location>
        <begin position="611"/>
        <end position="688"/>
    </location>
</feature>
<feature type="domain" description="KHDC4/BBP-like KH-domain type I" evidence="6">
    <location>
        <begin position="227"/>
        <end position="301"/>
    </location>
</feature>
<comment type="function">
    <text evidence="4">RNA-binding protein involved in pre-mRNA splicing. Interacts with the PRP19C/Prp19 complex/NTC/Nineteen complex which is part of the spliceosome. Involved in regulating splice site selection. Binds preferentially RNA with A/C rich sequences and poly-C stretches.</text>
</comment>
<dbReference type="RefSeq" id="XP_038078740.1">
    <property type="nucleotide sequence ID" value="XM_038222812.1"/>
</dbReference>
<dbReference type="PANTHER" id="PTHR15744:SF0">
    <property type="entry name" value="KH HOMOLOGY DOMAIN-CONTAINING PROTEIN 4"/>
    <property type="match status" value="1"/>
</dbReference>
<dbReference type="InterPro" id="IPR056149">
    <property type="entry name" value="PRP5/DDX46/KHDC4_KH"/>
</dbReference>
<dbReference type="InterPro" id="IPR055256">
    <property type="entry name" value="KH_1_KHDC4/BBP-like"/>
</dbReference>
<dbReference type="OrthoDB" id="397265at2759"/>
<dbReference type="Proteomes" id="UP000887568">
    <property type="component" value="Unplaced"/>
</dbReference>
<dbReference type="Pfam" id="PF22675">
    <property type="entry name" value="KH-I_KHDC4-BBP"/>
    <property type="match status" value="1"/>
</dbReference>
<evidence type="ECO:0000259" key="6">
    <source>
        <dbReference type="Pfam" id="PF22675"/>
    </source>
</evidence>